<proteinExistence type="predicted"/>
<keyword evidence="7" id="KW-1185">Reference proteome</keyword>
<evidence type="ECO:0000256" key="4">
    <source>
        <dbReference type="SAM" id="MobiDB-lite"/>
    </source>
</evidence>
<reference evidence="6 7" key="1">
    <citation type="submission" date="2018-05" db="EMBL/GenBank/DDBJ databases">
        <title>Spiribacter halobius sp. nov., a moderately halophilic bacterium isolated from marine solar saltern.</title>
        <authorList>
            <person name="Zheng W.-S."/>
            <person name="Lu D.-C."/>
            <person name="Du Z.-J."/>
        </authorList>
    </citation>
    <scope>NUCLEOTIDE SEQUENCE [LARGE SCALE GENOMIC DNA]</scope>
    <source>
        <strain evidence="6 7">E85</strain>
    </source>
</reference>
<dbReference type="Pfam" id="PF04352">
    <property type="entry name" value="ProQ"/>
    <property type="match status" value="1"/>
</dbReference>
<keyword evidence="2" id="KW-0694">RNA-binding</keyword>
<accession>A0A2U2N5Q3</accession>
<sequence length="149" mass="17320">MSNTPSQKQRRAERARDFVTELTRRFPECFTTDRRQVKPLAIGIQKELRAALDADPEFAETPNWLMKQALARYTRSPSYLEAIMAGMPRIDLHGRPAGEVTEEARQHAGTQREAQKARAAERRRSREQSRQVERKQARLEKLAEKFNSR</sequence>
<dbReference type="InterPro" id="IPR036442">
    <property type="entry name" value="ProQ/FinO_sf"/>
</dbReference>
<dbReference type="PANTHER" id="PTHR38106:SF1">
    <property type="entry name" value="RNA CHAPERONE PROQ"/>
    <property type="match status" value="1"/>
</dbReference>
<evidence type="ECO:0000259" key="5">
    <source>
        <dbReference type="SMART" id="SM00945"/>
    </source>
</evidence>
<feature type="compositionally biased region" description="Basic and acidic residues" evidence="4">
    <location>
        <begin position="92"/>
        <end position="106"/>
    </location>
</feature>
<evidence type="ECO:0000256" key="1">
    <source>
        <dbReference type="ARBA" id="ARBA00022490"/>
    </source>
</evidence>
<evidence type="ECO:0000313" key="6">
    <source>
        <dbReference type="EMBL" id="PWG64299.1"/>
    </source>
</evidence>
<keyword evidence="1" id="KW-0963">Cytoplasm</keyword>
<dbReference type="Gene3D" id="1.10.1710.10">
    <property type="entry name" value="ProQ/FinO domain"/>
    <property type="match status" value="1"/>
</dbReference>
<dbReference type="InterPro" id="IPR023529">
    <property type="entry name" value="ProQ"/>
</dbReference>
<gene>
    <name evidence="6" type="ORF">DEM34_05290</name>
</gene>
<dbReference type="GO" id="GO:0010608">
    <property type="term" value="P:post-transcriptional regulation of gene expression"/>
    <property type="evidence" value="ECO:0007669"/>
    <property type="project" value="InterPro"/>
</dbReference>
<dbReference type="Proteomes" id="UP000245474">
    <property type="component" value="Unassembled WGS sequence"/>
</dbReference>
<comment type="caution">
    <text evidence="6">The sequence shown here is derived from an EMBL/GenBank/DDBJ whole genome shotgun (WGS) entry which is preliminary data.</text>
</comment>
<dbReference type="GO" id="GO:0005829">
    <property type="term" value="C:cytosol"/>
    <property type="evidence" value="ECO:0007669"/>
    <property type="project" value="TreeGrafter"/>
</dbReference>
<feature type="domain" description="ProQ/FinO" evidence="5">
    <location>
        <begin position="10"/>
        <end position="127"/>
    </location>
</feature>
<keyword evidence="3" id="KW-0143">Chaperone</keyword>
<protein>
    <submittedName>
        <fullName evidence="6">Prop expression regulator</fullName>
    </submittedName>
</protein>
<dbReference type="OrthoDB" id="8421419at2"/>
<evidence type="ECO:0000256" key="3">
    <source>
        <dbReference type="ARBA" id="ARBA00023186"/>
    </source>
</evidence>
<dbReference type="EMBL" id="QFFI01000006">
    <property type="protein sequence ID" value="PWG64299.1"/>
    <property type="molecule type" value="Genomic_DNA"/>
</dbReference>
<dbReference type="SMART" id="SM00945">
    <property type="entry name" value="ProQ"/>
    <property type="match status" value="1"/>
</dbReference>
<name>A0A2U2N5Q3_9GAMM</name>
<dbReference type="SUPFAM" id="SSF48657">
    <property type="entry name" value="FinO-like"/>
    <property type="match status" value="1"/>
</dbReference>
<evidence type="ECO:0000313" key="7">
    <source>
        <dbReference type="Proteomes" id="UP000245474"/>
    </source>
</evidence>
<dbReference type="RefSeq" id="WP_109676996.1">
    <property type="nucleotide sequence ID" value="NZ_CP086615.1"/>
</dbReference>
<evidence type="ECO:0000256" key="2">
    <source>
        <dbReference type="ARBA" id="ARBA00022884"/>
    </source>
</evidence>
<dbReference type="PANTHER" id="PTHR38106">
    <property type="entry name" value="RNA CHAPERONE PROQ"/>
    <property type="match status" value="1"/>
</dbReference>
<dbReference type="InterPro" id="IPR016103">
    <property type="entry name" value="ProQ/FinO"/>
</dbReference>
<dbReference type="AlphaFoldDB" id="A0A2U2N5Q3"/>
<feature type="compositionally biased region" description="Basic and acidic residues" evidence="4">
    <location>
        <begin position="113"/>
        <end position="149"/>
    </location>
</feature>
<dbReference type="GO" id="GO:0033592">
    <property type="term" value="F:RNA strand annealing activity"/>
    <property type="evidence" value="ECO:0007669"/>
    <property type="project" value="InterPro"/>
</dbReference>
<feature type="region of interest" description="Disordered" evidence="4">
    <location>
        <begin position="92"/>
        <end position="149"/>
    </location>
</feature>
<dbReference type="GO" id="GO:0034057">
    <property type="term" value="F:RNA strand-exchange activity"/>
    <property type="evidence" value="ECO:0007669"/>
    <property type="project" value="InterPro"/>
</dbReference>
<organism evidence="6 7">
    <name type="scientific">Sediminicurvatus halobius</name>
    <dbReference type="NCBI Taxonomy" id="2182432"/>
    <lineage>
        <taxon>Bacteria</taxon>
        <taxon>Pseudomonadati</taxon>
        <taxon>Pseudomonadota</taxon>
        <taxon>Gammaproteobacteria</taxon>
        <taxon>Chromatiales</taxon>
        <taxon>Ectothiorhodospiraceae</taxon>
        <taxon>Sediminicurvatus</taxon>
    </lineage>
</organism>